<keyword evidence="2" id="KW-1003">Cell membrane</keyword>
<evidence type="ECO:0000256" key="5">
    <source>
        <dbReference type="ARBA" id="ARBA00023136"/>
    </source>
</evidence>
<evidence type="ECO:0000256" key="1">
    <source>
        <dbReference type="ARBA" id="ARBA00004651"/>
    </source>
</evidence>
<dbReference type="Pfam" id="PF03899">
    <property type="entry name" value="ATP-synt_I"/>
    <property type="match status" value="1"/>
</dbReference>
<dbReference type="RefSeq" id="WP_406787158.1">
    <property type="nucleotide sequence ID" value="NZ_JBJIAA010000006.1"/>
</dbReference>
<keyword evidence="8" id="KW-1185">Reference proteome</keyword>
<evidence type="ECO:0000256" key="3">
    <source>
        <dbReference type="ARBA" id="ARBA00022692"/>
    </source>
</evidence>
<sequence>MEANIKSMLKSIIIGDVILAVLICAFSLVVKSSYVVIALLGLLVAALNFTANSILTDFVYIKKKKCDKIFLLIGGIIRVAIICVIAIILCKINKFYIIAYIVGFTAQYISIIIYGLKVKNA</sequence>
<reference evidence="7 8" key="1">
    <citation type="submission" date="2024-11" db="EMBL/GenBank/DDBJ databases">
        <authorList>
            <person name="Heng Y.C."/>
            <person name="Lim A.C.H."/>
            <person name="Lee J.K.Y."/>
            <person name="Kittelmann S."/>
        </authorList>
    </citation>
    <scope>NUCLEOTIDE SEQUENCE [LARGE SCALE GENOMIC DNA]</scope>
    <source>
        <strain evidence="7 8">WILCCON 0114</strain>
    </source>
</reference>
<comment type="subcellular location">
    <subcellularLocation>
        <location evidence="1">Cell membrane</location>
        <topology evidence="1">Multi-pass membrane protein</topology>
    </subcellularLocation>
</comment>
<evidence type="ECO:0000256" key="6">
    <source>
        <dbReference type="SAM" id="Phobius"/>
    </source>
</evidence>
<feature type="transmembrane region" description="Helical" evidence="6">
    <location>
        <begin position="69"/>
        <end position="89"/>
    </location>
</feature>
<evidence type="ECO:0000256" key="4">
    <source>
        <dbReference type="ARBA" id="ARBA00022989"/>
    </source>
</evidence>
<keyword evidence="5 6" id="KW-0472">Membrane</keyword>
<evidence type="ECO:0000256" key="2">
    <source>
        <dbReference type="ARBA" id="ARBA00022475"/>
    </source>
</evidence>
<feature type="transmembrane region" description="Helical" evidence="6">
    <location>
        <begin position="36"/>
        <end position="60"/>
    </location>
</feature>
<feature type="transmembrane region" description="Helical" evidence="6">
    <location>
        <begin position="12"/>
        <end position="30"/>
    </location>
</feature>
<dbReference type="Proteomes" id="UP001623592">
    <property type="component" value="Unassembled WGS sequence"/>
</dbReference>
<keyword evidence="4 6" id="KW-1133">Transmembrane helix</keyword>
<name>A0ABW8TDA2_9CLOT</name>
<proteinExistence type="predicted"/>
<organism evidence="7 8">
    <name type="scientific">Clostridium neuense</name>
    <dbReference type="NCBI Taxonomy" id="1728934"/>
    <lineage>
        <taxon>Bacteria</taxon>
        <taxon>Bacillati</taxon>
        <taxon>Bacillota</taxon>
        <taxon>Clostridia</taxon>
        <taxon>Eubacteriales</taxon>
        <taxon>Clostridiaceae</taxon>
        <taxon>Clostridium</taxon>
    </lineage>
</organism>
<protein>
    <submittedName>
        <fullName evidence="7">ATP synthase subunit I</fullName>
    </submittedName>
</protein>
<dbReference type="EMBL" id="JBJIAA010000006">
    <property type="protein sequence ID" value="MFL0250489.1"/>
    <property type="molecule type" value="Genomic_DNA"/>
</dbReference>
<accession>A0ABW8TDA2</accession>
<evidence type="ECO:0000313" key="7">
    <source>
        <dbReference type="EMBL" id="MFL0250489.1"/>
    </source>
</evidence>
<keyword evidence="3 6" id="KW-0812">Transmembrane</keyword>
<gene>
    <name evidence="7" type="ORF">ACJDT4_08655</name>
</gene>
<dbReference type="InterPro" id="IPR005598">
    <property type="entry name" value="ATP_synth_I"/>
</dbReference>
<comment type="caution">
    <text evidence="7">The sequence shown here is derived from an EMBL/GenBank/DDBJ whole genome shotgun (WGS) entry which is preliminary data.</text>
</comment>
<feature type="transmembrane region" description="Helical" evidence="6">
    <location>
        <begin position="95"/>
        <end position="116"/>
    </location>
</feature>
<evidence type="ECO:0000313" key="8">
    <source>
        <dbReference type="Proteomes" id="UP001623592"/>
    </source>
</evidence>